<keyword evidence="7" id="KW-1185">Reference proteome</keyword>
<dbReference type="AlphaFoldDB" id="A0A072P7P9"/>
<accession>A0A072P7P9</accession>
<evidence type="ECO:0000313" key="6">
    <source>
        <dbReference type="EMBL" id="KEF55273.1"/>
    </source>
</evidence>
<dbReference type="InterPro" id="IPR051127">
    <property type="entry name" value="Fungal_SecMet_Regulators"/>
</dbReference>
<dbReference type="GO" id="GO:0000981">
    <property type="term" value="F:DNA-binding transcription factor activity, RNA polymerase II-specific"/>
    <property type="evidence" value="ECO:0007669"/>
    <property type="project" value="TreeGrafter"/>
</dbReference>
<evidence type="ECO:0000259" key="5">
    <source>
        <dbReference type="SMART" id="SM00906"/>
    </source>
</evidence>
<dbReference type="VEuPathDB" id="FungiDB:A1O9_08927"/>
<dbReference type="GO" id="GO:0006351">
    <property type="term" value="P:DNA-templated transcription"/>
    <property type="evidence" value="ECO:0007669"/>
    <property type="project" value="InterPro"/>
</dbReference>
<name>A0A072P7P9_9EURO</name>
<evidence type="ECO:0000256" key="4">
    <source>
        <dbReference type="ARBA" id="ARBA00023242"/>
    </source>
</evidence>
<keyword evidence="4" id="KW-0539">Nucleus</keyword>
<dbReference type="HOGENOM" id="CLU_486623_0_0_1"/>
<dbReference type="EMBL" id="AMGV01000008">
    <property type="protein sequence ID" value="KEF55273.1"/>
    <property type="molecule type" value="Genomic_DNA"/>
</dbReference>
<dbReference type="CDD" id="cd12148">
    <property type="entry name" value="fungal_TF_MHR"/>
    <property type="match status" value="1"/>
</dbReference>
<proteinExistence type="predicted"/>
<dbReference type="SMART" id="SM00906">
    <property type="entry name" value="Fungal_trans"/>
    <property type="match status" value="1"/>
</dbReference>
<dbReference type="GO" id="GO:0000978">
    <property type="term" value="F:RNA polymerase II cis-regulatory region sequence-specific DNA binding"/>
    <property type="evidence" value="ECO:0007669"/>
    <property type="project" value="TreeGrafter"/>
</dbReference>
<dbReference type="GeneID" id="25283837"/>
<dbReference type="Pfam" id="PF04082">
    <property type="entry name" value="Fungal_trans"/>
    <property type="match status" value="1"/>
</dbReference>
<dbReference type="PANTHER" id="PTHR47424">
    <property type="entry name" value="REGULATORY PROTEIN GAL4"/>
    <property type="match status" value="1"/>
</dbReference>
<dbReference type="PANTHER" id="PTHR47424:SF3">
    <property type="entry name" value="REGULATORY PROTEIN GAL4"/>
    <property type="match status" value="1"/>
</dbReference>
<dbReference type="RefSeq" id="XP_013257863.1">
    <property type="nucleotide sequence ID" value="XM_013402409.1"/>
</dbReference>
<gene>
    <name evidence="6" type="ORF">A1O9_08927</name>
</gene>
<dbReference type="GO" id="GO:0008270">
    <property type="term" value="F:zinc ion binding"/>
    <property type="evidence" value="ECO:0007669"/>
    <property type="project" value="InterPro"/>
</dbReference>
<evidence type="ECO:0000256" key="1">
    <source>
        <dbReference type="ARBA" id="ARBA00023015"/>
    </source>
</evidence>
<feature type="domain" description="Xylanolytic transcriptional activator regulatory" evidence="5">
    <location>
        <begin position="185"/>
        <end position="259"/>
    </location>
</feature>
<sequence>MAEVQQAPMLSSVALFEETATEPGAKYGFFSQQFHEQIAKFPSLSQNNGIPTPRLTPSWLQHFEDVYFSHVYYSFPFLNPVDWHGKHLARVLTSGASDYNEDLNNADPTALCMVDLIYALGALWSTRLQLEQCLPVSERFFLAAKKLICLDDLETPSMLLAQTLLLITQYCVARTHRQRGFMHAALTYLGLAIRVCRSLRFPSIQYADTLAEQDTIALKLWWSCIYYDIVFASTCGEPTMVDPREYRVADKFQLGLKDSSTQRLHFSPYSYFENNVRLSIMIRNLCAELHEASPDHQTNLQGRFFNGDFSLLQRHEMNLTRWFTRLPAELTIECRCTIFDKHLMLEQRLNLHIRYYYAQILLYRPAISFLLKLQAKLQCVEVLDDHNFEGSFAQDALRRFASKCLQAAVNTIDLLHTYLGTGGESMTPVRNFTPLCFYLYNAMLVMIAARCCANDGLCEVNLHKKWHQASKIMQFYQATISTIELPFKFFEVINERLFQGADEGEPAANLQQFSESWNMFDWYHEDAAFNQDESPQLVQNQAAQTVDTMSSQWLGSFLSL</sequence>
<keyword evidence="3" id="KW-0804">Transcription</keyword>
<reference evidence="6 7" key="1">
    <citation type="submission" date="2013-03" db="EMBL/GenBank/DDBJ databases">
        <title>The Genome Sequence of Exophiala aquamarina CBS 119918.</title>
        <authorList>
            <consortium name="The Broad Institute Genomics Platform"/>
            <person name="Cuomo C."/>
            <person name="de Hoog S."/>
            <person name="Gorbushina A."/>
            <person name="Walker B."/>
            <person name="Young S.K."/>
            <person name="Zeng Q."/>
            <person name="Gargeya S."/>
            <person name="Fitzgerald M."/>
            <person name="Haas B."/>
            <person name="Abouelleil A."/>
            <person name="Allen A.W."/>
            <person name="Alvarado L."/>
            <person name="Arachchi H.M."/>
            <person name="Berlin A.M."/>
            <person name="Chapman S.B."/>
            <person name="Gainer-Dewar J."/>
            <person name="Goldberg J."/>
            <person name="Griggs A."/>
            <person name="Gujja S."/>
            <person name="Hansen M."/>
            <person name="Howarth C."/>
            <person name="Imamovic A."/>
            <person name="Ireland A."/>
            <person name="Larimer J."/>
            <person name="McCowan C."/>
            <person name="Murphy C."/>
            <person name="Pearson M."/>
            <person name="Poon T.W."/>
            <person name="Priest M."/>
            <person name="Roberts A."/>
            <person name="Saif S."/>
            <person name="Shea T."/>
            <person name="Sisk P."/>
            <person name="Sykes S."/>
            <person name="Wortman J."/>
            <person name="Nusbaum C."/>
            <person name="Birren B."/>
        </authorList>
    </citation>
    <scope>NUCLEOTIDE SEQUENCE [LARGE SCALE GENOMIC DNA]</scope>
    <source>
        <strain evidence="6 7">CBS 119918</strain>
    </source>
</reference>
<dbReference type="GO" id="GO:0005634">
    <property type="term" value="C:nucleus"/>
    <property type="evidence" value="ECO:0007669"/>
    <property type="project" value="TreeGrafter"/>
</dbReference>
<organism evidence="6 7">
    <name type="scientific">Exophiala aquamarina CBS 119918</name>
    <dbReference type="NCBI Taxonomy" id="1182545"/>
    <lineage>
        <taxon>Eukaryota</taxon>
        <taxon>Fungi</taxon>
        <taxon>Dikarya</taxon>
        <taxon>Ascomycota</taxon>
        <taxon>Pezizomycotina</taxon>
        <taxon>Eurotiomycetes</taxon>
        <taxon>Chaetothyriomycetidae</taxon>
        <taxon>Chaetothyriales</taxon>
        <taxon>Herpotrichiellaceae</taxon>
        <taxon>Exophiala</taxon>
    </lineage>
</organism>
<evidence type="ECO:0000313" key="7">
    <source>
        <dbReference type="Proteomes" id="UP000027920"/>
    </source>
</evidence>
<dbReference type="OrthoDB" id="3364175at2759"/>
<protein>
    <recommendedName>
        <fullName evidence="5">Xylanolytic transcriptional activator regulatory domain-containing protein</fullName>
    </recommendedName>
</protein>
<keyword evidence="2" id="KW-0238">DNA-binding</keyword>
<comment type="caution">
    <text evidence="6">The sequence shown here is derived from an EMBL/GenBank/DDBJ whole genome shotgun (WGS) entry which is preliminary data.</text>
</comment>
<evidence type="ECO:0000256" key="2">
    <source>
        <dbReference type="ARBA" id="ARBA00023125"/>
    </source>
</evidence>
<dbReference type="InterPro" id="IPR007219">
    <property type="entry name" value="XnlR_reg_dom"/>
</dbReference>
<keyword evidence="1" id="KW-0805">Transcription regulation</keyword>
<dbReference type="Proteomes" id="UP000027920">
    <property type="component" value="Unassembled WGS sequence"/>
</dbReference>
<evidence type="ECO:0000256" key="3">
    <source>
        <dbReference type="ARBA" id="ARBA00023163"/>
    </source>
</evidence>
<dbReference type="STRING" id="1182545.A0A072P7P9"/>
<dbReference type="GO" id="GO:0000435">
    <property type="term" value="P:positive regulation of transcription from RNA polymerase II promoter by galactose"/>
    <property type="evidence" value="ECO:0007669"/>
    <property type="project" value="TreeGrafter"/>
</dbReference>